<reference evidence="2" key="2">
    <citation type="submission" date="2020-11" db="EMBL/GenBank/DDBJ databases">
        <authorList>
            <person name="McCartney M.A."/>
            <person name="Auch B."/>
            <person name="Kono T."/>
            <person name="Mallez S."/>
            <person name="Becker A."/>
            <person name="Gohl D.M."/>
            <person name="Silverstein K.A.T."/>
            <person name="Koren S."/>
            <person name="Bechman K.B."/>
            <person name="Herman A."/>
            <person name="Abrahante J.E."/>
            <person name="Garbe J."/>
        </authorList>
    </citation>
    <scope>NUCLEOTIDE SEQUENCE</scope>
    <source>
        <strain evidence="2">Duluth1</strain>
        <tissue evidence="2">Whole animal</tissue>
    </source>
</reference>
<accession>A0A9D3YGI5</accession>
<sequence length="53" mass="5777">MNDMSNENIDNIHDNTSNSETNDILDSPITENEMQQALSTPQNGKSSGADPLK</sequence>
<protein>
    <submittedName>
        <fullName evidence="2">Uncharacterized protein</fullName>
    </submittedName>
</protein>
<comment type="caution">
    <text evidence="2">The sequence shown here is derived from an EMBL/GenBank/DDBJ whole genome shotgun (WGS) entry which is preliminary data.</text>
</comment>
<reference evidence="2" key="1">
    <citation type="journal article" date="2019" name="bioRxiv">
        <title>The Genome of the Zebra Mussel, Dreissena polymorpha: A Resource for Invasive Species Research.</title>
        <authorList>
            <person name="McCartney M.A."/>
            <person name="Auch B."/>
            <person name="Kono T."/>
            <person name="Mallez S."/>
            <person name="Zhang Y."/>
            <person name="Obille A."/>
            <person name="Becker A."/>
            <person name="Abrahante J.E."/>
            <person name="Garbe J."/>
            <person name="Badalamenti J.P."/>
            <person name="Herman A."/>
            <person name="Mangelson H."/>
            <person name="Liachko I."/>
            <person name="Sullivan S."/>
            <person name="Sone E.D."/>
            <person name="Koren S."/>
            <person name="Silverstein K.A.T."/>
            <person name="Beckman K.B."/>
            <person name="Gohl D.M."/>
        </authorList>
    </citation>
    <scope>NUCLEOTIDE SEQUENCE</scope>
    <source>
        <strain evidence="2">Duluth1</strain>
        <tissue evidence="2">Whole animal</tissue>
    </source>
</reference>
<dbReference type="AlphaFoldDB" id="A0A9D3YGI5"/>
<evidence type="ECO:0000256" key="1">
    <source>
        <dbReference type="SAM" id="MobiDB-lite"/>
    </source>
</evidence>
<gene>
    <name evidence="2" type="ORF">DPMN_074564</name>
</gene>
<proteinExistence type="predicted"/>
<dbReference type="Proteomes" id="UP000828390">
    <property type="component" value="Unassembled WGS sequence"/>
</dbReference>
<evidence type="ECO:0000313" key="2">
    <source>
        <dbReference type="EMBL" id="KAH3699606.1"/>
    </source>
</evidence>
<organism evidence="2 3">
    <name type="scientific">Dreissena polymorpha</name>
    <name type="common">Zebra mussel</name>
    <name type="synonym">Mytilus polymorpha</name>
    <dbReference type="NCBI Taxonomy" id="45954"/>
    <lineage>
        <taxon>Eukaryota</taxon>
        <taxon>Metazoa</taxon>
        <taxon>Spiralia</taxon>
        <taxon>Lophotrochozoa</taxon>
        <taxon>Mollusca</taxon>
        <taxon>Bivalvia</taxon>
        <taxon>Autobranchia</taxon>
        <taxon>Heteroconchia</taxon>
        <taxon>Euheterodonta</taxon>
        <taxon>Imparidentia</taxon>
        <taxon>Neoheterodontei</taxon>
        <taxon>Myida</taxon>
        <taxon>Dreissenoidea</taxon>
        <taxon>Dreissenidae</taxon>
        <taxon>Dreissena</taxon>
    </lineage>
</organism>
<keyword evidence="3" id="KW-1185">Reference proteome</keyword>
<feature type="compositionally biased region" description="Polar residues" evidence="1">
    <location>
        <begin position="1"/>
        <end position="46"/>
    </location>
</feature>
<evidence type="ECO:0000313" key="3">
    <source>
        <dbReference type="Proteomes" id="UP000828390"/>
    </source>
</evidence>
<dbReference type="EMBL" id="JAIWYP010000015">
    <property type="protein sequence ID" value="KAH3699606.1"/>
    <property type="molecule type" value="Genomic_DNA"/>
</dbReference>
<feature type="region of interest" description="Disordered" evidence="1">
    <location>
        <begin position="1"/>
        <end position="53"/>
    </location>
</feature>
<name>A0A9D3YGI5_DREPO</name>